<sequence>MSCRHLLKALSRISKRTHQGECDKNAANTSLTAEKITKDTSPKSVAGEEQGLLNPVLETAIQIHLNKISSQEKVTFQAEAKRLTQYDLFSYVREFDNAYKDQSAFRPRAEKISIFLQFLERFVAGISIAIQSDPAVSSIIVGGTLIILQSALRFADYFTKLADMLEQLSDYLGPLTEYTKDPSPLVRNCTVAVYIDLLTFYQDARGVFIDRQGNQRTSWRLSSYVFVRSQWEPFETKFGVIEKRFKHHLDVLRHSVSATVLYTVRDLKTSSETYESLARKEEHYKKQESLINWLSAPDFERKHLEVSAKRHPATCNWLLKRPEFTKWVKAPGPSVLRCEGKPGIGKSVLASKVVDYILTEYASALTPVVYIYYDYHENKLKDLPSLILAIIQQICMQVQEIPEWLLEHKRCFRSPSAVGRMESFSRLIQCFDGIFLIFDALDECPNDHRGEVIEFILACVRDLPIKVFVTSRMEPDILDAFHSTDVSTVKIQATDVADDIGLFVHGQIQKLRQNHNGKRLYLTDDNLEPTIVSSLA</sequence>
<feature type="domain" description="Nephrocystin 3-like N-terminal" evidence="2">
    <location>
        <begin position="314"/>
        <end position="472"/>
    </location>
</feature>
<reference evidence="3" key="1">
    <citation type="submission" date="2015-06" db="EMBL/GenBank/DDBJ databases">
        <authorList>
            <person name="Nguyen H."/>
        </authorList>
    </citation>
    <scope>NUCLEOTIDE SEQUENCE</scope>
    <source>
        <strain evidence="3">DAOM 180753</strain>
    </source>
</reference>
<dbReference type="Gene3D" id="3.40.50.300">
    <property type="entry name" value="P-loop containing nucleotide triphosphate hydrolases"/>
    <property type="match status" value="1"/>
</dbReference>
<protein>
    <recommendedName>
        <fullName evidence="2">Nephrocystin 3-like N-terminal domain-containing protein</fullName>
    </recommendedName>
</protein>
<dbReference type="SUPFAM" id="SSF52540">
    <property type="entry name" value="P-loop containing nucleoside triphosphate hydrolases"/>
    <property type="match status" value="1"/>
</dbReference>
<proteinExistence type="predicted"/>
<gene>
    <name evidence="3" type="ORF">VN97_g10314</name>
</gene>
<evidence type="ECO:0000313" key="3">
    <source>
        <dbReference type="EMBL" id="KAJ9483110.1"/>
    </source>
</evidence>
<dbReference type="PANTHER" id="PTHR10039">
    <property type="entry name" value="AMELOGENIN"/>
    <property type="match status" value="1"/>
</dbReference>
<dbReference type="AlphaFoldDB" id="A0AAI9TAC7"/>
<evidence type="ECO:0000313" key="4">
    <source>
        <dbReference type="Proteomes" id="UP001227192"/>
    </source>
</evidence>
<dbReference type="Proteomes" id="UP001227192">
    <property type="component" value="Unassembled WGS sequence"/>
</dbReference>
<organism evidence="3 4">
    <name type="scientific">Penicillium thymicola</name>
    <dbReference type="NCBI Taxonomy" id="293382"/>
    <lineage>
        <taxon>Eukaryota</taxon>
        <taxon>Fungi</taxon>
        <taxon>Dikarya</taxon>
        <taxon>Ascomycota</taxon>
        <taxon>Pezizomycotina</taxon>
        <taxon>Eurotiomycetes</taxon>
        <taxon>Eurotiomycetidae</taxon>
        <taxon>Eurotiales</taxon>
        <taxon>Aspergillaceae</taxon>
        <taxon>Penicillium</taxon>
    </lineage>
</organism>
<keyword evidence="4" id="KW-1185">Reference proteome</keyword>
<evidence type="ECO:0000256" key="1">
    <source>
        <dbReference type="ARBA" id="ARBA00022737"/>
    </source>
</evidence>
<dbReference type="Pfam" id="PF24883">
    <property type="entry name" value="NPHP3_N"/>
    <property type="match status" value="1"/>
</dbReference>
<keyword evidence="1" id="KW-0677">Repeat</keyword>
<evidence type="ECO:0000259" key="2">
    <source>
        <dbReference type="Pfam" id="PF24883"/>
    </source>
</evidence>
<dbReference type="InterPro" id="IPR056884">
    <property type="entry name" value="NPHP3-like_N"/>
</dbReference>
<accession>A0AAI9TAC7</accession>
<name>A0AAI9TAC7_PENTH</name>
<dbReference type="InterPro" id="IPR027417">
    <property type="entry name" value="P-loop_NTPase"/>
</dbReference>
<comment type="caution">
    <text evidence="3">The sequence shown here is derived from an EMBL/GenBank/DDBJ whole genome shotgun (WGS) entry which is preliminary data.</text>
</comment>
<dbReference type="PANTHER" id="PTHR10039:SF15">
    <property type="entry name" value="NACHT DOMAIN-CONTAINING PROTEIN"/>
    <property type="match status" value="1"/>
</dbReference>
<reference evidence="3" key="2">
    <citation type="journal article" date="2016" name="Fungal Biol.">
        <title>Ochratoxin A production by Penicillium thymicola.</title>
        <authorList>
            <person name="Nguyen H.D.T."/>
            <person name="McMullin D.R."/>
            <person name="Ponomareva E."/>
            <person name="Riley R."/>
            <person name="Pomraning K.R."/>
            <person name="Baker S.E."/>
            <person name="Seifert K.A."/>
        </authorList>
    </citation>
    <scope>NUCLEOTIDE SEQUENCE</scope>
    <source>
        <strain evidence="3">DAOM 180753</strain>
    </source>
</reference>
<dbReference type="EMBL" id="LACB01000468">
    <property type="protein sequence ID" value="KAJ9483110.1"/>
    <property type="molecule type" value="Genomic_DNA"/>
</dbReference>